<dbReference type="PANTHER" id="PTHR43546">
    <property type="entry name" value="UPF0173 METAL-DEPENDENT HYDROLASE MJ1163-RELATED"/>
    <property type="match status" value="1"/>
</dbReference>
<dbReference type="CDD" id="cd06262">
    <property type="entry name" value="metallo-hydrolase-like_MBL-fold"/>
    <property type="match status" value="1"/>
</dbReference>
<dbReference type="SUPFAM" id="SSF56281">
    <property type="entry name" value="Metallo-hydrolase/oxidoreductase"/>
    <property type="match status" value="1"/>
</dbReference>
<dbReference type="AlphaFoldDB" id="A0A1H3W8Z4"/>
<dbReference type="InterPro" id="IPR050114">
    <property type="entry name" value="UPF0173_UPF0282_UlaG_hydrolase"/>
</dbReference>
<dbReference type="RefSeq" id="WP_091385059.1">
    <property type="nucleotide sequence ID" value="NZ_FNQO01000001.1"/>
</dbReference>
<dbReference type="STRING" id="658218.SAMN05216562_0637"/>
<sequence>MRITQLRNATVVIEAGERVILVDPMLAPKGAIPPLKYLTARRRRNPLVELPDNAAELLNRVTHCLITHCQKGHFDHLDRAGTKWLRERNIPVFCMAGDAAFLAKKGLNVLPLKQQNREQAFLDGTIIPIPCRHGRGIVGSLMAHGYGYFINLPEEPSLYIAGDTILTSAVESCLRNHRPAISVMPAGGARFDVGGDIIMGADDVVKASRISPGIVIANHLEALDHCPVTRNELAKVCDKENQAHKLVIPDDGETLEFSAG</sequence>
<dbReference type="Proteomes" id="UP000198658">
    <property type="component" value="Unassembled WGS sequence"/>
</dbReference>
<dbReference type="Gene3D" id="3.60.15.10">
    <property type="entry name" value="Ribonuclease Z/Hydroxyacylglutathione hydrolase-like"/>
    <property type="match status" value="1"/>
</dbReference>
<evidence type="ECO:0000256" key="1">
    <source>
        <dbReference type="ARBA" id="ARBA00022801"/>
    </source>
</evidence>
<reference evidence="3" key="1">
    <citation type="submission" date="2016-10" db="EMBL/GenBank/DDBJ databases">
        <authorList>
            <person name="Varghese N."/>
            <person name="Submissions S."/>
        </authorList>
    </citation>
    <scope>NUCLEOTIDE SEQUENCE [LARGE SCALE GENOMIC DNA]</scope>
    <source>
        <strain evidence="3">CGMCC 1.10657</strain>
    </source>
</reference>
<evidence type="ECO:0000313" key="3">
    <source>
        <dbReference type="Proteomes" id="UP000198658"/>
    </source>
</evidence>
<organism evidence="2 3">
    <name type="scientific">Microbulbifer marinus</name>
    <dbReference type="NCBI Taxonomy" id="658218"/>
    <lineage>
        <taxon>Bacteria</taxon>
        <taxon>Pseudomonadati</taxon>
        <taxon>Pseudomonadota</taxon>
        <taxon>Gammaproteobacteria</taxon>
        <taxon>Cellvibrionales</taxon>
        <taxon>Microbulbiferaceae</taxon>
        <taxon>Microbulbifer</taxon>
    </lineage>
</organism>
<dbReference type="EMBL" id="FNQO01000001">
    <property type="protein sequence ID" value="SDZ83311.1"/>
    <property type="molecule type" value="Genomic_DNA"/>
</dbReference>
<proteinExistence type="predicted"/>
<evidence type="ECO:0000313" key="2">
    <source>
        <dbReference type="EMBL" id="SDZ83311.1"/>
    </source>
</evidence>
<dbReference type="InterPro" id="IPR036866">
    <property type="entry name" value="RibonucZ/Hydroxyglut_hydro"/>
</dbReference>
<accession>A0A1H3W8Z4</accession>
<keyword evidence="3" id="KW-1185">Reference proteome</keyword>
<protein>
    <submittedName>
        <fullName evidence="2">L-ascorbate metabolism protein UlaG, beta-lactamase superfamily</fullName>
    </submittedName>
</protein>
<keyword evidence="1" id="KW-0378">Hydrolase</keyword>
<dbReference type="GO" id="GO:0016787">
    <property type="term" value="F:hydrolase activity"/>
    <property type="evidence" value="ECO:0007669"/>
    <property type="project" value="UniProtKB-KW"/>
</dbReference>
<dbReference type="PANTHER" id="PTHR43546:SF9">
    <property type="entry name" value="L-ASCORBATE-6-PHOSPHATE LACTONASE ULAG-RELATED"/>
    <property type="match status" value="1"/>
</dbReference>
<name>A0A1H3W8Z4_9GAMM</name>
<dbReference type="OrthoDB" id="9805728at2"/>
<gene>
    <name evidence="2" type="ORF">SAMN05216562_0637</name>
</gene>